<dbReference type="VEuPathDB" id="FungiDB:LEMA_P122540.1"/>
<dbReference type="HOGENOM" id="CLU_973401_0_0_1"/>
<dbReference type="AlphaFoldDB" id="E4ZS95"/>
<protein>
    <submittedName>
        <fullName evidence="2">Predicted protein</fullName>
    </submittedName>
</protein>
<dbReference type="Proteomes" id="UP000002668">
    <property type="component" value="Genome"/>
</dbReference>
<feature type="region of interest" description="Disordered" evidence="1">
    <location>
        <begin position="126"/>
        <end position="161"/>
    </location>
</feature>
<feature type="region of interest" description="Disordered" evidence="1">
    <location>
        <begin position="200"/>
        <end position="228"/>
    </location>
</feature>
<evidence type="ECO:0000313" key="3">
    <source>
        <dbReference type="Proteomes" id="UP000002668"/>
    </source>
</evidence>
<name>E4ZS95_LEPMJ</name>
<accession>E4ZS95</accession>
<dbReference type="EMBL" id="FP929121">
    <property type="protein sequence ID" value="CBX94275.1"/>
    <property type="molecule type" value="Genomic_DNA"/>
</dbReference>
<evidence type="ECO:0000256" key="1">
    <source>
        <dbReference type="SAM" id="MobiDB-lite"/>
    </source>
</evidence>
<organism evidence="3">
    <name type="scientific">Leptosphaeria maculans (strain JN3 / isolate v23.1.3 / race Av1-4-5-6-7-8)</name>
    <name type="common">Blackleg fungus</name>
    <name type="synonym">Phoma lingam</name>
    <dbReference type="NCBI Taxonomy" id="985895"/>
    <lineage>
        <taxon>Eukaryota</taxon>
        <taxon>Fungi</taxon>
        <taxon>Dikarya</taxon>
        <taxon>Ascomycota</taxon>
        <taxon>Pezizomycotina</taxon>
        <taxon>Dothideomycetes</taxon>
        <taxon>Pleosporomycetidae</taxon>
        <taxon>Pleosporales</taxon>
        <taxon>Pleosporineae</taxon>
        <taxon>Leptosphaeriaceae</taxon>
        <taxon>Plenodomus</taxon>
        <taxon>Plenodomus lingam/Leptosphaeria maculans species complex</taxon>
    </lineage>
</organism>
<proteinExistence type="predicted"/>
<feature type="compositionally biased region" description="Polar residues" evidence="1">
    <location>
        <begin position="200"/>
        <end position="224"/>
    </location>
</feature>
<dbReference type="InParanoid" id="E4ZS95"/>
<keyword evidence="3" id="KW-1185">Reference proteome</keyword>
<reference evidence="3" key="1">
    <citation type="journal article" date="2011" name="Nat. Commun.">
        <title>Effector diversification within compartments of the Leptosphaeria maculans genome affected by Repeat-Induced Point mutations.</title>
        <authorList>
            <person name="Rouxel T."/>
            <person name="Grandaubert J."/>
            <person name="Hane J.K."/>
            <person name="Hoede C."/>
            <person name="van de Wouw A.P."/>
            <person name="Couloux A."/>
            <person name="Dominguez V."/>
            <person name="Anthouard V."/>
            <person name="Bally P."/>
            <person name="Bourras S."/>
            <person name="Cozijnsen A.J."/>
            <person name="Ciuffetti L.M."/>
            <person name="Degrave A."/>
            <person name="Dilmaghani A."/>
            <person name="Duret L."/>
            <person name="Fudal I."/>
            <person name="Goodwin S.B."/>
            <person name="Gout L."/>
            <person name="Glaser N."/>
            <person name="Linglin J."/>
            <person name="Kema G.H.J."/>
            <person name="Lapalu N."/>
            <person name="Lawrence C.B."/>
            <person name="May K."/>
            <person name="Meyer M."/>
            <person name="Ollivier B."/>
            <person name="Poulain J."/>
            <person name="Schoch C.L."/>
            <person name="Simon A."/>
            <person name="Spatafora J.W."/>
            <person name="Stachowiak A."/>
            <person name="Turgeon B.G."/>
            <person name="Tyler B.M."/>
            <person name="Vincent D."/>
            <person name="Weissenbach J."/>
            <person name="Amselem J."/>
            <person name="Quesneville H."/>
            <person name="Oliver R.P."/>
            <person name="Wincker P."/>
            <person name="Balesdent M.-H."/>
            <person name="Howlett B.J."/>
        </authorList>
    </citation>
    <scope>NUCLEOTIDE SEQUENCE [LARGE SCALE GENOMIC DNA]</scope>
    <source>
        <strain evidence="3">JN3 / isolate v23.1.3 / race Av1-4-5-6-7-8</strain>
    </source>
</reference>
<sequence length="286" mass="31361">MPPTSVDPLPAYMESQDRYALPPETRGSGCKVAMNRYKYSMRRLDRRNLTTCGHHTASPLPPPLRNITASATTAADQLGVGGIWCARCRTRSLQAQDIPKSAVKDKLHHPEWEAGGEVVGLGSKASEHNHLGRNSGEQPGWCWTDGANVSAARPPQMAPELENPELPLMSQLDCAGEEEDWQRQLWGRTALSLPRDEYNTVATDQCNSPSARPITRYQTSSPDSNSPPPVQFQWVMRKPPVSTSQPVVCNRHRCCVSCAADWMAGGRLDAQAVARIASVPHCLTEA</sequence>
<gene>
    <name evidence="2" type="ORF">LEMA_P122540.1</name>
</gene>
<evidence type="ECO:0000313" key="2">
    <source>
        <dbReference type="EMBL" id="CBX94275.1"/>
    </source>
</evidence>
<dbReference type="GeneID" id="13285605"/>